<dbReference type="Proteomes" id="UP001162164">
    <property type="component" value="Unassembled WGS sequence"/>
</dbReference>
<dbReference type="Pfam" id="PF05485">
    <property type="entry name" value="THAP"/>
    <property type="match status" value="1"/>
</dbReference>
<evidence type="ECO:0000313" key="8">
    <source>
        <dbReference type="Proteomes" id="UP001162164"/>
    </source>
</evidence>
<dbReference type="InterPro" id="IPR048366">
    <property type="entry name" value="TNP-like_GBD"/>
</dbReference>
<dbReference type="Pfam" id="PF21788">
    <property type="entry name" value="TNP-like_GBD"/>
    <property type="match status" value="1"/>
</dbReference>
<dbReference type="PROSITE" id="PS50950">
    <property type="entry name" value="ZF_THAP"/>
    <property type="match status" value="1"/>
</dbReference>
<sequence>MSLRKRPCCVRDCNDRISRRFSLPTNRELRNHWIERIGNDQLSIVPEENITNYVICASHFDIMCFDAGGKLLNSSLPTINVAGFNDAPSKENCFMIKETSTCRFRTPTKIKEALERPASAHTSTITGDSPVGPVRLPSKVYTVTKRQPKRLFEVSEETRQPYINIEGAAPLKEIDSFYPMGIVEPLKVVAGPSKKVGGAVATEVASLSSNLKKVVVQKPIKRCNLKHLGLTRTKQLTPECKILYQEVKRLKQIIHRQNIKKIRTNAGNKLLNSKHMLLQHLKNCGINEHIFNHLKLRVSKLKDLDRNCVLMFDEVSLELGLQYNFKMDCVEGFVDLGGADRRAKFADHALVFLLKGICKKWKQPVCFTFCESTTQTVDLVKLIKSVIRSVHQTGLCIIATISDQGATNAAAVRSLLKDTEAFCKRQNLDNKYQGYLVDEMEIIHLYDIPHLFKGLRNALLKYILRFRQDGVDKVASWNHLIELYNIDKKMGRFSMIHKLTDEHVLPEKIRKMKVKHCTQVFSRTVATAMKTKAITSKDLDPSSDHYLDPEASDTADLFLFFDELFDSLNGSQIIVPFGKPLQSVVTRKSKHISFWTSAIPILQSMVFFCPVSNSSCVTPSIKNLIFTIHGFLYIWKVLKTKNFQFMAPRAFNQDPLENFFSCIRSYGIRNTNPNCSSFISSAKSLLINGFVSSHSVGSNCEEDDSVGVLDTLKTFVEVKNSPFIECPKVPPPIYATAEIDSCNHPNDFSTPYVAGIVAKKFFYK</sequence>
<dbReference type="EMBL" id="JAPWTJ010000068">
    <property type="protein sequence ID" value="KAJ8983612.1"/>
    <property type="molecule type" value="Genomic_DNA"/>
</dbReference>
<proteinExistence type="predicted"/>
<evidence type="ECO:0000313" key="7">
    <source>
        <dbReference type="EMBL" id="KAJ8983612.1"/>
    </source>
</evidence>
<gene>
    <name evidence="7" type="ORF">NQ317_004250</name>
</gene>
<accession>A0ABQ9K0Q4</accession>
<name>A0ABQ9K0Q4_9CUCU</name>
<comment type="caution">
    <text evidence="7">The sequence shown here is derived from an EMBL/GenBank/DDBJ whole genome shotgun (WGS) entry which is preliminary data.</text>
</comment>
<organism evidence="7 8">
    <name type="scientific">Molorchus minor</name>
    <dbReference type="NCBI Taxonomy" id="1323400"/>
    <lineage>
        <taxon>Eukaryota</taxon>
        <taxon>Metazoa</taxon>
        <taxon>Ecdysozoa</taxon>
        <taxon>Arthropoda</taxon>
        <taxon>Hexapoda</taxon>
        <taxon>Insecta</taxon>
        <taxon>Pterygota</taxon>
        <taxon>Neoptera</taxon>
        <taxon>Endopterygota</taxon>
        <taxon>Coleoptera</taxon>
        <taxon>Polyphaga</taxon>
        <taxon>Cucujiformia</taxon>
        <taxon>Chrysomeloidea</taxon>
        <taxon>Cerambycidae</taxon>
        <taxon>Lamiinae</taxon>
        <taxon>Monochamini</taxon>
        <taxon>Molorchus</taxon>
    </lineage>
</organism>
<dbReference type="InterPro" id="IPR048365">
    <property type="entry name" value="TNP-like_RNaseH_N"/>
</dbReference>
<dbReference type="Pfam" id="PF21787">
    <property type="entry name" value="TNP-like_RNaseH_N"/>
    <property type="match status" value="1"/>
</dbReference>
<dbReference type="SMART" id="SM00980">
    <property type="entry name" value="THAP"/>
    <property type="match status" value="1"/>
</dbReference>
<keyword evidence="8" id="KW-1185">Reference proteome</keyword>
<dbReference type="InterPro" id="IPR006612">
    <property type="entry name" value="THAP_Znf"/>
</dbReference>
<keyword evidence="3" id="KW-0862">Zinc</keyword>
<feature type="domain" description="THAP-type" evidence="6">
    <location>
        <begin position="3"/>
        <end position="80"/>
    </location>
</feature>
<dbReference type="Pfam" id="PF21789">
    <property type="entry name" value="TNP-like_RNaseH_C"/>
    <property type="match status" value="1"/>
</dbReference>
<dbReference type="InterPro" id="IPR048367">
    <property type="entry name" value="TNP-like_RNaseH_C"/>
</dbReference>
<protein>
    <recommendedName>
        <fullName evidence="6">THAP-type domain-containing protein</fullName>
    </recommendedName>
</protein>
<keyword evidence="4 5" id="KW-0238">DNA-binding</keyword>
<evidence type="ECO:0000256" key="3">
    <source>
        <dbReference type="ARBA" id="ARBA00022833"/>
    </source>
</evidence>
<evidence type="ECO:0000256" key="4">
    <source>
        <dbReference type="ARBA" id="ARBA00023125"/>
    </source>
</evidence>
<reference evidence="7" key="1">
    <citation type="journal article" date="2023" name="Insect Mol. Biol.">
        <title>Genome sequencing provides insights into the evolution of gene families encoding plant cell wall-degrading enzymes in longhorned beetles.</title>
        <authorList>
            <person name="Shin N.R."/>
            <person name="Okamura Y."/>
            <person name="Kirsch R."/>
            <person name="Pauchet Y."/>
        </authorList>
    </citation>
    <scope>NUCLEOTIDE SEQUENCE</scope>
    <source>
        <strain evidence="7">MMC_N1</strain>
    </source>
</reference>
<evidence type="ECO:0000259" key="6">
    <source>
        <dbReference type="PROSITE" id="PS50950"/>
    </source>
</evidence>
<evidence type="ECO:0000256" key="1">
    <source>
        <dbReference type="ARBA" id="ARBA00022723"/>
    </source>
</evidence>
<keyword evidence="1" id="KW-0479">Metal-binding</keyword>
<keyword evidence="2 5" id="KW-0863">Zinc-finger</keyword>
<dbReference type="SUPFAM" id="SSF57716">
    <property type="entry name" value="Glucocorticoid receptor-like (DNA-binding domain)"/>
    <property type="match status" value="1"/>
</dbReference>
<evidence type="ECO:0000256" key="2">
    <source>
        <dbReference type="ARBA" id="ARBA00022771"/>
    </source>
</evidence>
<evidence type="ECO:0000256" key="5">
    <source>
        <dbReference type="PROSITE-ProRule" id="PRU00309"/>
    </source>
</evidence>